<keyword evidence="4" id="KW-0732">Signal</keyword>
<dbReference type="Proteomes" id="UP000308528">
    <property type="component" value="Unassembled WGS sequence"/>
</dbReference>
<dbReference type="GO" id="GO:0046872">
    <property type="term" value="F:metal ion binding"/>
    <property type="evidence" value="ECO:0007669"/>
    <property type="project" value="UniProtKB-KW"/>
</dbReference>
<dbReference type="EMBL" id="SRSF01000003">
    <property type="protein sequence ID" value="THH39920.1"/>
    <property type="molecule type" value="Genomic_DNA"/>
</dbReference>
<dbReference type="Gene3D" id="3.30.70.360">
    <property type="match status" value="1"/>
</dbReference>
<keyword evidence="1" id="KW-0645">Protease</keyword>
<feature type="chain" id="PRO_5020965096" evidence="4">
    <location>
        <begin position="25"/>
        <end position="504"/>
    </location>
</feature>
<keyword evidence="3 6" id="KW-0378">Hydrolase</keyword>
<dbReference type="InterPro" id="IPR002933">
    <property type="entry name" value="Peptidase_M20"/>
</dbReference>
<reference evidence="6 7" key="1">
    <citation type="submission" date="2019-04" db="EMBL/GenBank/DDBJ databases">
        <title>Lewinella litorea sp. nov., isolated from a marine sand.</title>
        <authorList>
            <person name="Yoon J.-H."/>
        </authorList>
    </citation>
    <scope>NUCLEOTIDE SEQUENCE [LARGE SCALE GENOMIC DNA]</scope>
    <source>
        <strain evidence="6 7">HSMS-39</strain>
    </source>
</reference>
<dbReference type="OrthoDB" id="9761532at2"/>
<dbReference type="SUPFAM" id="SSF53187">
    <property type="entry name" value="Zn-dependent exopeptidases"/>
    <property type="match status" value="1"/>
</dbReference>
<dbReference type="InterPro" id="IPR011650">
    <property type="entry name" value="Peptidase_M20_dimer"/>
</dbReference>
<dbReference type="Pfam" id="PF07687">
    <property type="entry name" value="M20_dimer"/>
    <property type="match status" value="1"/>
</dbReference>
<evidence type="ECO:0000256" key="4">
    <source>
        <dbReference type="SAM" id="SignalP"/>
    </source>
</evidence>
<dbReference type="Gene3D" id="3.40.630.10">
    <property type="entry name" value="Zn peptidases"/>
    <property type="match status" value="1"/>
</dbReference>
<keyword evidence="7" id="KW-1185">Reference proteome</keyword>
<protein>
    <submittedName>
        <fullName evidence="6">M20/M25/M40 family metallo-hydrolase</fullName>
    </submittedName>
</protein>
<name>A0A4S4NUK3_9BACT</name>
<gene>
    <name evidence="6" type="ORF">E4021_09945</name>
</gene>
<evidence type="ECO:0000256" key="1">
    <source>
        <dbReference type="ARBA" id="ARBA00022670"/>
    </source>
</evidence>
<dbReference type="Pfam" id="PF01546">
    <property type="entry name" value="Peptidase_M20"/>
    <property type="match status" value="1"/>
</dbReference>
<dbReference type="GO" id="GO:0008233">
    <property type="term" value="F:peptidase activity"/>
    <property type="evidence" value="ECO:0007669"/>
    <property type="project" value="UniProtKB-KW"/>
</dbReference>
<evidence type="ECO:0000256" key="2">
    <source>
        <dbReference type="ARBA" id="ARBA00022723"/>
    </source>
</evidence>
<dbReference type="GO" id="GO:0006508">
    <property type="term" value="P:proteolysis"/>
    <property type="evidence" value="ECO:0007669"/>
    <property type="project" value="UniProtKB-KW"/>
</dbReference>
<feature type="signal peptide" evidence="4">
    <location>
        <begin position="1"/>
        <end position="24"/>
    </location>
</feature>
<dbReference type="AlphaFoldDB" id="A0A4S4NUK3"/>
<feature type="domain" description="Peptidase M20 dimerisation" evidence="5">
    <location>
        <begin position="234"/>
        <end position="384"/>
    </location>
</feature>
<dbReference type="PANTHER" id="PTHR43270">
    <property type="entry name" value="BETA-ALA-HIS DIPEPTIDASE"/>
    <property type="match status" value="1"/>
</dbReference>
<accession>A0A4S4NUK3</accession>
<dbReference type="InterPro" id="IPR051458">
    <property type="entry name" value="Cyt/Met_Dipeptidase"/>
</dbReference>
<proteinExistence type="predicted"/>
<dbReference type="RefSeq" id="WP_136458929.1">
    <property type="nucleotide sequence ID" value="NZ_SRSF01000003.1"/>
</dbReference>
<evidence type="ECO:0000256" key="3">
    <source>
        <dbReference type="ARBA" id="ARBA00022801"/>
    </source>
</evidence>
<evidence type="ECO:0000259" key="5">
    <source>
        <dbReference type="Pfam" id="PF07687"/>
    </source>
</evidence>
<dbReference type="PANTHER" id="PTHR43270:SF8">
    <property type="entry name" value="DI- AND TRIPEPTIDASE DUG2-RELATED"/>
    <property type="match status" value="1"/>
</dbReference>
<organism evidence="6 7">
    <name type="scientific">Neolewinella litorea</name>
    <dbReference type="NCBI Taxonomy" id="2562452"/>
    <lineage>
        <taxon>Bacteria</taxon>
        <taxon>Pseudomonadati</taxon>
        <taxon>Bacteroidota</taxon>
        <taxon>Saprospiria</taxon>
        <taxon>Saprospirales</taxon>
        <taxon>Lewinellaceae</taxon>
        <taxon>Neolewinella</taxon>
    </lineage>
</organism>
<sequence>MKVSPVLFLCLLACPLLSQRPAPARIDEVGRQYADATFPELIELLSLPNDAHFPVDIERNIAWCEAAFARRDFSLQRIETATVPLLLAQRNVVEADKTVLVYLQVDGQPTDTSRWEQANPFLPVIKRRSDANEAWQVVDSYTPEELLDDDRVFARSASDAKGPIGMFLAALDAVADLGLAPSYNLKVIMDFEEEIGSPRLPAAVERHQELLAADMLIIFDGPLHPSNQPTLKFGARGIADVTLTTYGPIDPQHSGHYGNYAPNPALALAQLLASMKDADGRVLIPGYYDGVHLDDSTRKLLNTVPDDEAEIRDRLQIGRVDSVGRSYQESIQYPSLNIRGMRSGWIDDEVRTIIPAWARAELDLRLVLESNPDRLIQLVRDHIAGQGYHVLDREPTKAERLAHPRIATLTSRVFYQSFRTDFDTEVGQWLQRALTYVHGQKPVMIRMTGGSIPIAPFVVTLDIPAVTVPTVNMDNNQHSPNENLRIGNYRDGVKTMIGILTEPL</sequence>
<keyword evidence="2" id="KW-0479">Metal-binding</keyword>
<evidence type="ECO:0000313" key="7">
    <source>
        <dbReference type="Proteomes" id="UP000308528"/>
    </source>
</evidence>
<comment type="caution">
    <text evidence="6">The sequence shown here is derived from an EMBL/GenBank/DDBJ whole genome shotgun (WGS) entry which is preliminary data.</text>
</comment>
<evidence type="ECO:0000313" key="6">
    <source>
        <dbReference type="EMBL" id="THH39920.1"/>
    </source>
</evidence>